<evidence type="ECO:0000313" key="12">
    <source>
        <dbReference type="Proteomes" id="UP000287224"/>
    </source>
</evidence>
<dbReference type="NCBIfam" id="TIGR01766">
    <property type="entry name" value="IS200/IS605 family accessory protein TnpB-like domain"/>
    <property type="match status" value="1"/>
</dbReference>
<dbReference type="InterPro" id="IPR021027">
    <property type="entry name" value="Transposase_put_HTH"/>
</dbReference>
<feature type="domain" description="Transposase putative helix-turn-helix" evidence="10">
    <location>
        <begin position="1"/>
        <end position="47"/>
    </location>
</feature>
<evidence type="ECO:0000256" key="5">
    <source>
        <dbReference type="ARBA" id="ARBA00022833"/>
    </source>
</evidence>
<comment type="caution">
    <text evidence="11">The sequence shown here is derived from an EMBL/GenBank/DDBJ whole genome shotgun (WGS) entry which is preliminary data.</text>
</comment>
<dbReference type="GO" id="GO:0032196">
    <property type="term" value="P:transposition"/>
    <property type="evidence" value="ECO:0007669"/>
    <property type="project" value="UniProtKB-KW"/>
</dbReference>
<dbReference type="Pfam" id="PF12323">
    <property type="entry name" value="HTH_OrfB_IS605"/>
    <property type="match status" value="1"/>
</dbReference>
<accession>A0A401ZRM1</accession>
<keyword evidence="3" id="KW-0815">Transposition</keyword>
<proteinExistence type="inferred from homology"/>
<dbReference type="InterPro" id="IPR001959">
    <property type="entry name" value="Transposase"/>
</dbReference>
<organism evidence="11 12">
    <name type="scientific">Dictyobacter aurantiacus</name>
    <dbReference type="NCBI Taxonomy" id="1936993"/>
    <lineage>
        <taxon>Bacteria</taxon>
        <taxon>Bacillati</taxon>
        <taxon>Chloroflexota</taxon>
        <taxon>Ktedonobacteria</taxon>
        <taxon>Ktedonobacterales</taxon>
        <taxon>Dictyobacteraceae</taxon>
        <taxon>Dictyobacter</taxon>
    </lineage>
</organism>
<dbReference type="Proteomes" id="UP000287224">
    <property type="component" value="Unassembled WGS sequence"/>
</dbReference>
<sequence length="394" mass="45350">MSTQKRAYKFRCYPTDEQKQMLARTFGCVRFTYNWALRLKTDAFYKEHTRLYYKDLSSMLTELKKQDDYRWLNEVSSVPVQQALRHLDKAFINFFEGRGKYPTFKKKRKKQSATYTSSAFTFRHGVLTLAKMQEPLAIVWSRPLPAGAIPSSITVSQDAAGRYFVSLLVQEDIAHLIPCETTIGADLGLKSFVALSDGEMVGNPRFFQQDEKKLAKAQRRLAKKQKGSKNREKARRTVARIHARIADRRADFLHKLSTRLIRENQTICVESLELKNMVKNRSLSKSISDVGWSQFVSLLEYKADWYDRNLVTIDKWYPSSKRCFDCGYIFESLTLDVRQWTCPECGVHHDRDMNAAKNIRSVGLTVLNACGEAVRPGAVKTNAGKSQRSRKPKK</sequence>
<comment type="similarity">
    <text evidence="1">In the C-terminal section; belongs to the transposase 35 family.</text>
</comment>
<evidence type="ECO:0000259" key="10">
    <source>
        <dbReference type="Pfam" id="PF12323"/>
    </source>
</evidence>
<dbReference type="PANTHER" id="PTHR30405:SF25">
    <property type="entry name" value="RNA-GUIDED DNA ENDONUCLEASE INSQ-RELATED"/>
    <property type="match status" value="1"/>
</dbReference>
<feature type="domain" description="Probable transposase IS891/IS1136/IS1341" evidence="8">
    <location>
        <begin position="180"/>
        <end position="281"/>
    </location>
</feature>
<evidence type="ECO:0000259" key="9">
    <source>
        <dbReference type="Pfam" id="PF07282"/>
    </source>
</evidence>
<dbReference type="AlphaFoldDB" id="A0A401ZRM1"/>
<dbReference type="CDD" id="cd00350">
    <property type="entry name" value="rubredoxin_like"/>
    <property type="match status" value="1"/>
</dbReference>
<evidence type="ECO:0000256" key="2">
    <source>
        <dbReference type="ARBA" id="ARBA00011044"/>
    </source>
</evidence>
<dbReference type="OrthoDB" id="144917at2"/>
<evidence type="ECO:0000259" key="8">
    <source>
        <dbReference type="Pfam" id="PF01385"/>
    </source>
</evidence>
<dbReference type="InterPro" id="IPR051399">
    <property type="entry name" value="RNA-guided_DNA_endo/Transpos"/>
</dbReference>
<evidence type="ECO:0000256" key="4">
    <source>
        <dbReference type="ARBA" id="ARBA00022723"/>
    </source>
</evidence>
<keyword evidence="5" id="KW-0862">Zinc</keyword>
<evidence type="ECO:0000256" key="7">
    <source>
        <dbReference type="ARBA" id="ARBA00023172"/>
    </source>
</evidence>
<dbReference type="NCBIfam" id="NF040570">
    <property type="entry name" value="guided_TnpB"/>
    <property type="match status" value="1"/>
</dbReference>
<dbReference type="Pfam" id="PF01385">
    <property type="entry name" value="OrfB_IS605"/>
    <property type="match status" value="1"/>
</dbReference>
<dbReference type="PANTHER" id="PTHR30405">
    <property type="entry name" value="TRANSPOSASE"/>
    <property type="match status" value="1"/>
</dbReference>
<dbReference type="GO" id="GO:0046872">
    <property type="term" value="F:metal ion binding"/>
    <property type="evidence" value="ECO:0007669"/>
    <property type="project" value="UniProtKB-KW"/>
</dbReference>
<keyword evidence="6" id="KW-0238">DNA-binding</keyword>
<protein>
    <submittedName>
        <fullName evidence="11">Transposase</fullName>
    </submittedName>
</protein>
<keyword evidence="7" id="KW-0233">DNA recombination</keyword>
<keyword evidence="12" id="KW-1185">Reference proteome</keyword>
<gene>
    <name evidence="11" type="ORF">KDAU_68970</name>
</gene>
<evidence type="ECO:0000256" key="3">
    <source>
        <dbReference type="ARBA" id="ARBA00022578"/>
    </source>
</evidence>
<dbReference type="Pfam" id="PF07282">
    <property type="entry name" value="Cas12f1-like_TNB"/>
    <property type="match status" value="1"/>
</dbReference>
<dbReference type="InterPro" id="IPR010095">
    <property type="entry name" value="Cas12f1-like_TNB"/>
</dbReference>
<evidence type="ECO:0000313" key="11">
    <source>
        <dbReference type="EMBL" id="GCE09568.1"/>
    </source>
</evidence>
<dbReference type="RefSeq" id="WP_126602118.1">
    <property type="nucleotide sequence ID" value="NZ_BIFQ01000002.1"/>
</dbReference>
<dbReference type="EMBL" id="BIFQ01000002">
    <property type="protein sequence ID" value="GCE09568.1"/>
    <property type="molecule type" value="Genomic_DNA"/>
</dbReference>
<keyword evidence="4" id="KW-0479">Metal-binding</keyword>
<name>A0A401ZRM1_9CHLR</name>
<comment type="similarity">
    <text evidence="2">In the N-terminal section; belongs to the transposase 2 family.</text>
</comment>
<evidence type="ECO:0000256" key="1">
    <source>
        <dbReference type="ARBA" id="ARBA00008761"/>
    </source>
</evidence>
<dbReference type="GO" id="GO:0003677">
    <property type="term" value="F:DNA binding"/>
    <property type="evidence" value="ECO:0007669"/>
    <property type="project" value="UniProtKB-KW"/>
</dbReference>
<dbReference type="GO" id="GO:0006310">
    <property type="term" value="P:DNA recombination"/>
    <property type="evidence" value="ECO:0007669"/>
    <property type="project" value="UniProtKB-KW"/>
</dbReference>
<feature type="domain" description="Cas12f1-like TNB" evidence="9">
    <location>
        <begin position="292"/>
        <end position="359"/>
    </location>
</feature>
<reference evidence="12" key="1">
    <citation type="submission" date="2018-12" db="EMBL/GenBank/DDBJ databases">
        <title>Tengunoibacter tsumagoiensis gen. nov., sp. nov., Dictyobacter kobayashii sp. nov., D. alpinus sp. nov., and D. joshuensis sp. nov. and description of Dictyobacteraceae fam. nov. within the order Ktedonobacterales isolated from Tengu-no-mugimeshi.</title>
        <authorList>
            <person name="Wang C.M."/>
            <person name="Zheng Y."/>
            <person name="Sakai Y."/>
            <person name="Toyoda A."/>
            <person name="Minakuchi Y."/>
            <person name="Abe K."/>
            <person name="Yokota A."/>
            <person name="Yabe S."/>
        </authorList>
    </citation>
    <scope>NUCLEOTIDE SEQUENCE [LARGE SCALE GENOMIC DNA]</scope>
    <source>
        <strain evidence="12">S-27</strain>
    </source>
</reference>
<evidence type="ECO:0000256" key="6">
    <source>
        <dbReference type="ARBA" id="ARBA00023125"/>
    </source>
</evidence>